<feature type="binding site" evidence="9">
    <location>
        <position position="104"/>
    </location>
    <ligand>
        <name>Zn(2+)</name>
        <dbReference type="ChEBI" id="CHEBI:29105"/>
        <note>catalytic</note>
    </ligand>
</feature>
<feature type="binding site" evidence="9">
    <location>
        <position position="97"/>
    </location>
    <ligand>
        <name>Zn(2+)</name>
        <dbReference type="ChEBI" id="CHEBI:29105"/>
        <note>catalytic</note>
    </ligand>
</feature>
<dbReference type="GO" id="GO:0008237">
    <property type="term" value="F:metallopeptidase activity"/>
    <property type="evidence" value="ECO:0007669"/>
    <property type="project" value="UniProtKB-KW"/>
</dbReference>
<evidence type="ECO:0000313" key="12">
    <source>
        <dbReference type="Proteomes" id="UP000189295"/>
    </source>
</evidence>
<comment type="similarity">
    <text evidence="9 10">Belongs to the peptidase M15D family.</text>
</comment>
<reference evidence="11 12" key="1">
    <citation type="submission" date="2016-10" db="EMBL/GenBank/DDBJ databases">
        <title>Pseudomonas lactis sp. nov. and Pseudomonas paralactis sp. nov., isolated from bovine raw milk.</title>
        <authorList>
            <person name="Von Neubeck M."/>
            <person name="Huptas C."/>
            <person name="Glueck C."/>
            <person name="Krewinkel M."/>
            <person name="Stoeckel M."/>
            <person name="Stressler T."/>
            <person name="Fischer L."/>
            <person name="Hinrichs J."/>
            <person name="Scherer S."/>
            <person name="Wenning M."/>
        </authorList>
    </citation>
    <scope>NUCLEOTIDE SEQUENCE [LARGE SCALE GENOMIC DNA]</scope>
    <source>
        <strain evidence="11 12">DSM 17516</strain>
    </source>
</reference>
<keyword evidence="2 9" id="KW-0645">Protease</keyword>
<dbReference type="OrthoDB" id="9801430at2"/>
<dbReference type="EMBL" id="MNPW01000018">
    <property type="protein sequence ID" value="ONH50116.1"/>
    <property type="molecule type" value="Genomic_DNA"/>
</dbReference>
<dbReference type="GO" id="GO:0006508">
    <property type="term" value="P:proteolysis"/>
    <property type="evidence" value="ECO:0007669"/>
    <property type="project" value="UniProtKB-KW"/>
</dbReference>
<evidence type="ECO:0000256" key="8">
    <source>
        <dbReference type="ARBA" id="ARBA00023316"/>
    </source>
</evidence>
<dbReference type="Proteomes" id="UP000189295">
    <property type="component" value="Unassembled WGS sequence"/>
</dbReference>
<keyword evidence="5 9" id="KW-0862">Zinc</keyword>
<dbReference type="HAMAP" id="MF_01924">
    <property type="entry name" value="A_A_dipeptidase"/>
    <property type="match status" value="1"/>
</dbReference>
<protein>
    <recommendedName>
        <fullName evidence="9 10">D-alanyl-D-alanine dipeptidase</fullName>
        <shortName evidence="9 10">D-Ala-D-Ala dipeptidase</shortName>
        <ecNumber evidence="9 10">3.4.13.22</ecNumber>
    </recommendedName>
</protein>
<keyword evidence="3 9" id="KW-0479">Metal-binding</keyword>
<dbReference type="InterPro" id="IPR009045">
    <property type="entry name" value="Zn_M74/Hedgehog-like"/>
</dbReference>
<sequence>MNNTPLIEIDAQALRIEIDLIYAGADNLAGKQIYQDSRCLLHPDAEACLRKACQLAHQAGLSLRILDAYRPPYAQYLLWAALPNAEYVRDPALGSHHSRGVAVDLTLIDANGQALDMGTGFDDMREKSHQFYADLPPLVQRNRLMLLGIMLASGFTYIDSEWWHYELPDAEHYPLIDDQSIAPAH</sequence>
<dbReference type="Pfam" id="PF01427">
    <property type="entry name" value="Peptidase_M15"/>
    <property type="match status" value="1"/>
</dbReference>
<dbReference type="PANTHER" id="PTHR43126">
    <property type="entry name" value="D-ALANYL-D-ALANINE DIPEPTIDASE"/>
    <property type="match status" value="1"/>
</dbReference>
<dbReference type="CDD" id="cd14840">
    <property type="entry name" value="D-Ala-D-Ala_dipeptidase_Aad"/>
    <property type="match status" value="1"/>
</dbReference>
<evidence type="ECO:0000256" key="2">
    <source>
        <dbReference type="ARBA" id="ARBA00022670"/>
    </source>
</evidence>
<dbReference type="Gene3D" id="3.30.1380.10">
    <property type="match status" value="1"/>
</dbReference>
<dbReference type="RefSeq" id="WP_076954787.1">
    <property type="nucleotide sequence ID" value="NZ_MNPW01000018.1"/>
</dbReference>
<comment type="cofactor">
    <cofactor evidence="9">
        <name>Zn(2+)</name>
        <dbReference type="ChEBI" id="CHEBI:29105"/>
    </cofactor>
    <text evidence="9">Binds 1 zinc ion per subunit.</text>
</comment>
<dbReference type="NCBIfam" id="NF007557">
    <property type="entry name" value="PRK10178.1"/>
    <property type="match status" value="1"/>
</dbReference>
<dbReference type="GO" id="GO:0071555">
    <property type="term" value="P:cell wall organization"/>
    <property type="evidence" value="ECO:0007669"/>
    <property type="project" value="UniProtKB-KW"/>
</dbReference>
<comment type="catalytic activity">
    <reaction evidence="1 9 10">
        <text>D-alanyl-D-alanine + H2O = 2 D-alanine</text>
        <dbReference type="Rhea" id="RHEA:20661"/>
        <dbReference type="ChEBI" id="CHEBI:15377"/>
        <dbReference type="ChEBI" id="CHEBI:57416"/>
        <dbReference type="ChEBI" id="CHEBI:57822"/>
        <dbReference type="EC" id="3.4.13.22"/>
    </reaction>
</comment>
<proteinExistence type="inferred from homology"/>
<evidence type="ECO:0000256" key="6">
    <source>
        <dbReference type="ARBA" id="ARBA00022997"/>
    </source>
</evidence>
<comment type="caution">
    <text evidence="11">The sequence shown here is derived from an EMBL/GenBank/DDBJ whole genome shotgun (WGS) entry which is preliminary data.</text>
</comment>
<dbReference type="PANTHER" id="PTHR43126:SF1">
    <property type="entry name" value="D-ALANYL-D-ALANINE DIPEPTIDASE"/>
    <property type="match status" value="1"/>
</dbReference>
<dbReference type="GO" id="GO:0008270">
    <property type="term" value="F:zinc ion binding"/>
    <property type="evidence" value="ECO:0007669"/>
    <property type="project" value="UniProtKB-UniRule"/>
</dbReference>
<dbReference type="InterPro" id="IPR000755">
    <property type="entry name" value="A_A_dipeptidase"/>
</dbReference>
<keyword evidence="4 9" id="KW-0378">Hydrolase</keyword>
<gene>
    <name evidence="9" type="primary">ddpX</name>
    <name evidence="11" type="ORF">BLL36_27095</name>
</gene>
<feature type="binding site" evidence="9">
    <location>
        <position position="164"/>
    </location>
    <ligand>
        <name>Zn(2+)</name>
        <dbReference type="ChEBI" id="CHEBI:29105"/>
        <note>catalytic</note>
    </ligand>
</feature>
<name>A0A1V2JZ30_PSECE</name>
<accession>A0A1V2JZ30</accession>
<evidence type="ECO:0000256" key="4">
    <source>
        <dbReference type="ARBA" id="ARBA00022801"/>
    </source>
</evidence>
<dbReference type="AlphaFoldDB" id="A0A1V2JZ30"/>
<evidence type="ECO:0000256" key="3">
    <source>
        <dbReference type="ARBA" id="ARBA00022723"/>
    </source>
</evidence>
<evidence type="ECO:0000256" key="1">
    <source>
        <dbReference type="ARBA" id="ARBA00001362"/>
    </source>
</evidence>
<keyword evidence="7 9" id="KW-0482">Metalloprotease</keyword>
<evidence type="ECO:0000313" key="11">
    <source>
        <dbReference type="EMBL" id="ONH50116.1"/>
    </source>
</evidence>
<dbReference type="GO" id="GO:0160237">
    <property type="term" value="F:D-Ala-D-Ala dipeptidase activity"/>
    <property type="evidence" value="ECO:0007669"/>
    <property type="project" value="UniProtKB-EC"/>
</dbReference>
<dbReference type="PIRSF" id="PIRSF026671">
    <property type="entry name" value="AA_dipeptidase"/>
    <property type="match status" value="1"/>
</dbReference>
<dbReference type="EC" id="3.4.13.22" evidence="9 10"/>
<evidence type="ECO:0000256" key="10">
    <source>
        <dbReference type="PIRNR" id="PIRNR026671"/>
    </source>
</evidence>
<dbReference type="SUPFAM" id="SSF55166">
    <property type="entry name" value="Hedgehog/DD-peptidase"/>
    <property type="match status" value="1"/>
</dbReference>
<organism evidence="11 12">
    <name type="scientific">Pseudomonas cedrina subsp. cedrina</name>
    <dbReference type="NCBI Taxonomy" id="76762"/>
    <lineage>
        <taxon>Bacteria</taxon>
        <taxon>Pseudomonadati</taxon>
        <taxon>Pseudomonadota</taxon>
        <taxon>Gammaproteobacteria</taxon>
        <taxon>Pseudomonadales</taxon>
        <taxon>Pseudomonadaceae</taxon>
        <taxon>Pseudomonas</taxon>
    </lineage>
</organism>
<evidence type="ECO:0000256" key="5">
    <source>
        <dbReference type="ARBA" id="ARBA00022833"/>
    </source>
</evidence>
<evidence type="ECO:0000256" key="9">
    <source>
        <dbReference type="HAMAP-Rule" id="MF_01924"/>
    </source>
</evidence>
<feature type="site" description="Transition state stabilizer" evidence="9">
    <location>
        <position position="70"/>
    </location>
</feature>
<keyword evidence="8 10" id="KW-0961">Cell wall biogenesis/degradation</keyword>
<comment type="function">
    <text evidence="9 10">Catalyzes hydrolysis of the D-alanyl-D-alanine dipeptide.</text>
</comment>
<feature type="active site" description="Proton donor/acceptor" evidence="9">
    <location>
        <position position="161"/>
    </location>
</feature>
<evidence type="ECO:0000256" key="7">
    <source>
        <dbReference type="ARBA" id="ARBA00023049"/>
    </source>
</evidence>
<keyword evidence="6 9" id="KW-0224">Dipeptidase</keyword>